<accession>A0AAN9SU24</accession>
<evidence type="ECO:0000313" key="3">
    <source>
        <dbReference type="Proteomes" id="UP001386955"/>
    </source>
</evidence>
<dbReference type="EMBL" id="JAYMYS010000002">
    <property type="protein sequence ID" value="KAK7405136.1"/>
    <property type="molecule type" value="Genomic_DNA"/>
</dbReference>
<keyword evidence="1" id="KW-0472">Membrane</keyword>
<proteinExistence type="predicted"/>
<comment type="caution">
    <text evidence="2">The sequence shown here is derived from an EMBL/GenBank/DDBJ whole genome shotgun (WGS) entry which is preliminary data.</text>
</comment>
<evidence type="ECO:0000256" key="1">
    <source>
        <dbReference type="SAM" id="Phobius"/>
    </source>
</evidence>
<name>A0AAN9SU24_PSOTE</name>
<organism evidence="2 3">
    <name type="scientific">Psophocarpus tetragonolobus</name>
    <name type="common">Winged bean</name>
    <name type="synonym">Dolichos tetragonolobus</name>
    <dbReference type="NCBI Taxonomy" id="3891"/>
    <lineage>
        <taxon>Eukaryota</taxon>
        <taxon>Viridiplantae</taxon>
        <taxon>Streptophyta</taxon>
        <taxon>Embryophyta</taxon>
        <taxon>Tracheophyta</taxon>
        <taxon>Spermatophyta</taxon>
        <taxon>Magnoliopsida</taxon>
        <taxon>eudicotyledons</taxon>
        <taxon>Gunneridae</taxon>
        <taxon>Pentapetalae</taxon>
        <taxon>rosids</taxon>
        <taxon>fabids</taxon>
        <taxon>Fabales</taxon>
        <taxon>Fabaceae</taxon>
        <taxon>Papilionoideae</taxon>
        <taxon>50 kb inversion clade</taxon>
        <taxon>NPAAA clade</taxon>
        <taxon>indigoferoid/millettioid clade</taxon>
        <taxon>Phaseoleae</taxon>
        <taxon>Psophocarpus</taxon>
    </lineage>
</organism>
<dbReference type="AlphaFoldDB" id="A0AAN9SU24"/>
<evidence type="ECO:0000313" key="2">
    <source>
        <dbReference type="EMBL" id="KAK7405136.1"/>
    </source>
</evidence>
<keyword evidence="1" id="KW-1133">Transmembrane helix</keyword>
<dbReference type="Proteomes" id="UP001386955">
    <property type="component" value="Unassembled WGS sequence"/>
</dbReference>
<feature type="transmembrane region" description="Helical" evidence="1">
    <location>
        <begin position="6"/>
        <end position="28"/>
    </location>
</feature>
<reference evidence="2 3" key="1">
    <citation type="submission" date="2024-01" db="EMBL/GenBank/DDBJ databases">
        <title>The genomes of 5 underutilized Papilionoideae crops provide insights into root nodulation and disease resistanc.</title>
        <authorList>
            <person name="Jiang F."/>
        </authorList>
    </citation>
    <scope>NUCLEOTIDE SEQUENCE [LARGE SCALE GENOMIC DNA]</scope>
    <source>
        <strain evidence="2">DUOXIRENSHENG_FW03</strain>
        <tissue evidence="2">Leaves</tissue>
    </source>
</reference>
<keyword evidence="1" id="KW-0812">Transmembrane</keyword>
<gene>
    <name evidence="2" type="ORF">VNO78_06334</name>
</gene>
<keyword evidence="3" id="KW-1185">Reference proteome</keyword>
<protein>
    <submittedName>
        <fullName evidence="2">Uncharacterized protein</fullName>
    </submittedName>
</protein>
<sequence>MEGFSYLGLQLVEVCLLLSHLYILWFPVTQLHTATMLRLLAQFWWSDHRVLCKSSHADPDSGLNAIVARCQLMILVVNRDASMLLDSMEPLSKKRVRIPSVIHLKDL</sequence>